<accession>A0ABW5JDA9</accession>
<gene>
    <name evidence="1" type="ORF">ACFSR2_20660</name>
</gene>
<protein>
    <submittedName>
        <fullName evidence="1">Uncharacterized protein</fullName>
    </submittedName>
</protein>
<reference evidence="2" key="1">
    <citation type="journal article" date="2019" name="Int. J. Syst. Evol. Microbiol.">
        <title>The Global Catalogue of Microorganisms (GCM) 10K type strain sequencing project: providing services to taxonomists for standard genome sequencing and annotation.</title>
        <authorList>
            <consortium name="The Broad Institute Genomics Platform"/>
            <consortium name="The Broad Institute Genome Sequencing Center for Infectious Disease"/>
            <person name="Wu L."/>
            <person name="Ma J."/>
        </authorList>
    </citation>
    <scope>NUCLEOTIDE SEQUENCE [LARGE SCALE GENOMIC DNA]</scope>
    <source>
        <strain evidence="2">KCTC 52344</strain>
    </source>
</reference>
<dbReference type="RefSeq" id="WP_340240708.1">
    <property type="nucleotide sequence ID" value="NZ_JBBEWC010000024.1"/>
</dbReference>
<evidence type="ECO:0000313" key="1">
    <source>
        <dbReference type="EMBL" id="MFD2523322.1"/>
    </source>
</evidence>
<proteinExistence type="predicted"/>
<sequence>MNPAIVIKKDPNGKEMVVITFDDGKEVIINVTPESDLKLRVFNGTFDQKHSGPESVLLKLK</sequence>
<organism evidence="1 2">
    <name type="scientific">Emticicia soli</name>
    <dbReference type="NCBI Taxonomy" id="2027878"/>
    <lineage>
        <taxon>Bacteria</taxon>
        <taxon>Pseudomonadati</taxon>
        <taxon>Bacteroidota</taxon>
        <taxon>Cytophagia</taxon>
        <taxon>Cytophagales</taxon>
        <taxon>Leadbetterellaceae</taxon>
        <taxon>Emticicia</taxon>
    </lineage>
</organism>
<dbReference type="Proteomes" id="UP001597510">
    <property type="component" value="Unassembled WGS sequence"/>
</dbReference>
<evidence type="ECO:0000313" key="2">
    <source>
        <dbReference type="Proteomes" id="UP001597510"/>
    </source>
</evidence>
<name>A0ABW5JDA9_9BACT</name>
<keyword evidence="2" id="KW-1185">Reference proteome</keyword>
<dbReference type="EMBL" id="JBHULC010000033">
    <property type="protein sequence ID" value="MFD2523322.1"/>
    <property type="molecule type" value="Genomic_DNA"/>
</dbReference>
<comment type="caution">
    <text evidence="1">The sequence shown here is derived from an EMBL/GenBank/DDBJ whole genome shotgun (WGS) entry which is preliminary data.</text>
</comment>